<evidence type="ECO:0000259" key="2">
    <source>
        <dbReference type="Pfam" id="PF07859"/>
    </source>
</evidence>
<comment type="caution">
    <text evidence="3">The sequence shown here is derived from an EMBL/GenBank/DDBJ whole genome shotgun (WGS) entry which is preliminary data.</text>
</comment>
<reference evidence="3 4" key="1">
    <citation type="journal article" date="2018" name="Mol. Genet. Genomics">
        <title>The red deer Cervus elaphus genome CerEla1.0: sequencing, annotating, genes, and chromosomes.</title>
        <authorList>
            <person name="Bana N.A."/>
            <person name="Nyiri A."/>
            <person name="Nagy J."/>
            <person name="Frank K."/>
            <person name="Nagy T."/>
            <person name="Steger V."/>
            <person name="Schiller M."/>
            <person name="Lakatos P."/>
            <person name="Sugar L."/>
            <person name="Horn P."/>
            <person name="Barta E."/>
            <person name="Orosz L."/>
        </authorList>
    </citation>
    <scope>NUCLEOTIDE SEQUENCE [LARGE SCALE GENOMIC DNA]</scope>
    <source>
        <strain evidence="3">Hungarian</strain>
    </source>
</reference>
<feature type="non-terminal residue" evidence="3">
    <location>
        <position position="1"/>
    </location>
</feature>
<dbReference type="InterPro" id="IPR050300">
    <property type="entry name" value="GDXG_lipolytic_enzyme"/>
</dbReference>
<evidence type="ECO:0000256" key="1">
    <source>
        <dbReference type="ARBA" id="ARBA00022801"/>
    </source>
</evidence>
<proteinExistence type="predicted"/>
<accession>A0A212CJ20</accession>
<gene>
    <name evidence="3" type="ORF">Celaphus_00013052</name>
</gene>
<dbReference type="AlphaFoldDB" id="A0A212CJ20"/>
<sequence length="193" mass="22110">ALCAEILGLNQFMESWHSFQVFKAFHQYQMKIYRLAPKCHLPVQFEDVYTALKCFLHPQILERCVDPGRIGISGDSTRGNLDARMTQQENRETAGSLVLHAAAHHKPRIWGSSHHTEIRLGCVFEDCAAFNPVTETDRQEASVLSESADDHKLHGLPLNYVITCQYDVLRDYGHMYVPRLWNSGVRVVHKHIE</sequence>
<keyword evidence="1" id="KW-0378">Hydrolase</keyword>
<dbReference type="InterPro" id="IPR013094">
    <property type="entry name" value="AB_hydrolase_3"/>
</dbReference>
<keyword evidence="4" id="KW-1185">Reference proteome</keyword>
<evidence type="ECO:0000313" key="3">
    <source>
        <dbReference type="EMBL" id="OWK05915.1"/>
    </source>
</evidence>
<dbReference type="OrthoDB" id="408631at2759"/>
<dbReference type="PANTHER" id="PTHR48081:SF28">
    <property type="entry name" value="ALPHA_BETA HYDROLASE FOLD-3 DOMAIN-CONTAINING PROTEIN"/>
    <property type="match status" value="1"/>
</dbReference>
<name>A0A212CJ20_CEREH</name>
<dbReference type="Gene3D" id="3.40.50.1820">
    <property type="entry name" value="alpha/beta hydrolase"/>
    <property type="match status" value="1"/>
</dbReference>
<dbReference type="SUPFAM" id="SSF53474">
    <property type="entry name" value="alpha/beta-Hydrolases"/>
    <property type="match status" value="1"/>
</dbReference>
<dbReference type="Proteomes" id="UP000242450">
    <property type="component" value="Chromosome 19"/>
</dbReference>
<feature type="non-terminal residue" evidence="3">
    <location>
        <position position="193"/>
    </location>
</feature>
<dbReference type="EMBL" id="MKHE01000019">
    <property type="protein sequence ID" value="OWK05915.1"/>
    <property type="molecule type" value="Genomic_DNA"/>
</dbReference>
<dbReference type="PANTHER" id="PTHR48081">
    <property type="entry name" value="AB HYDROLASE SUPERFAMILY PROTEIN C4A8.06C"/>
    <property type="match status" value="1"/>
</dbReference>
<organism evidence="3 4">
    <name type="scientific">Cervus elaphus hippelaphus</name>
    <name type="common">European red deer</name>
    <dbReference type="NCBI Taxonomy" id="46360"/>
    <lineage>
        <taxon>Eukaryota</taxon>
        <taxon>Metazoa</taxon>
        <taxon>Chordata</taxon>
        <taxon>Craniata</taxon>
        <taxon>Vertebrata</taxon>
        <taxon>Euteleostomi</taxon>
        <taxon>Mammalia</taxon>
        <taxon>Eutheria</taxon>
        <taxon>Laurasiatheria</taxon>
        <taxon>Artiodactyla</taxon>
        <taxon>Ruminantia</taxon>
        <taxon>Pecora</taxon>
        <taxon>Cervidae</taxon>
        <taxon>Cervinae</taxon>
        <taxon>Cervus</taxon>
    </lineage>
</organism>
<dbReference type="GO" id="GO:0016787">
    <property type="term" value="F:hydrolase activity"/>
    <property type="evidence" value="ECO:0007669"/>
    <property type="project" value="UniProtKB-KW"/>
</dbReference>
<protein>
    <submittedName>
        <fullName evidence="3">AADAC</fullName>
    </submittedName>
</protein>
<dbReference type="Pfam" id="PF07859">
    <property type="entry name" value="Abhydrolase_3"/>
    <property type="match status" value="1"/>
</dbReference>
<evidence type="ECO:0000313" key="4">
    <source>
        <dbReference type="Proteomes" id="UP000242450"/>
    </source>
</evidence>
<dbReference type="InterPro" id="IPR029058">
    <property type="entry name" value="AB_hydrolase_fold"/>
</dbReference>
<feature type="domain" description="Alpha/beta hydrolase fold-3" evidence="2">
    <location>
        <begin position="33"/>
        <end position="190"/>
    </location>
</feature>